<dbReference type="EnsemblPlants" id="OBART01G15820.1">
    <property type="protein sequence ID" value="OBART01G15820.1"/>
    <property type="gene ID" value="OBART01G15820"/>
</dbReference>
<keyword evidence="5" id="KW-1185">Reference proteome</keyword>
<dbReference type="PANTHER" id="PTHR24015:SF47">
    <property type="entry name" value="OS01G0374200 PROTEIN"/>
    <property type="match status" value="1"/>
</dbReference>
<reference evidence="4" key="2">
    <citation type="submission" date="2015-03" db="UniProtKB">
        <authorList>
            <consortium name="EnsemblPlants"/>
        </authorList>
    </citation>
    <scope>IDENTIFICATION</scope>
</reference>
<feature type="repeat" description="PPR" evidence="3">
    <location>
        <begin position="152"/>
        <end position="186"/>
    </location>
</feature>
<organism evidence="4">
    <name type="scientific">Oryza barthii</name>
    <dbReference type="NCBI Taxonomy" id="65489"/>
    <lineage>
        <taxon>Eukaryota</taxon>
        <taxon>Viridiplantae</taxon>
        <taxon>Streptophyta</taxon>
        <taxon>Embryophyta</taxon>
        <taxon>Tracheophyta</taxon>
        <taxon>Spermatophyta</taxon>
        <taxon>Magnoliopsida</taxon>
        <taxon>Liliopsida</taxon>
        <taxon>Poales</taxon>
        <taxon>Poaceae</taxon>
        <taxon>BOP clade</taxon>
        <taxon>Oryzoideae</taxon>
        <taxon>Oryzeae</taxon>
        <taxon>Oryzinae</taxon>
        <taxon>Oryza</taxon>
    </lineage>
</organism>
<evidence type="ECO:0000256" key="2">
    <source>
        <dbReference type="ARBA" id="ARBA00022946"/>
    </source>
</evidence>
<dbReference type="eggNOG" id="KOG4197">
    <property type="taxonomic scope" value="Eukaryota"/>
</dbReference>
<dbReference type="GO" id="GO:0003723">
    <property type="term" value="F:RNA binding"/>
    <property type="evidence" value="ECO:0007669"/>
    <property type="project" value="InterPro"/>
</dbReference>
<feature type="repeat" description="PPR" evidence="3">
    <location>
        <begin position="285"/>
        <end position="319"/>
    </location>
</feature>
<dbReference type="Proteomes" id="UP000026960">
    <property type="component" value="Chromosome 1"/>
</dbReference>
<dbReference type="PaxDb" id="65489-OBART01G15820.1"/>
<dbReference type="AlphaFoldDB" id="A0A0D3ENX1"/>
<dbReference type="PROSITE" id="PS51375">
    <property type="entry name" value="PPR"/>
    <property type="match status" value="4"/>
</dbReference>
<feature type="repeat" description="PPR" evidence="3">
    <location>
        <begin position="487"/>
        <end position="521"/>
    </location>
</feature>
<dbReference type="FunFam" id="1.25.40.10:FF:000565">
    <property type="entry name" value="Pentatricopeptide repeat-containing protein"/>
    <property type="match status" value="1"/>
</dbReference>
<dbReference type="HOGENOM" id="CLU_002706_15_6_1"/>
<dbReference type="Pfam" id="PF13041">
    <property type="entry name" value="PPR_2"/>
    <property type="match status" value="3"/>
</dbReference>
<name>A0A0D3ENX1_9ORYZ</name>
<reference evidence="4" key="1">
    <citation type="journal article" date="2009" name="Rice">
        <title>De Novo Next Generation Sequencing of Plant Genomes.</title>
        <authorList>
            <person name="Rounsley S."/>
            <person name="Marri P.R."/>
            <person name="Yu Y."/>
            <person name="He R."/>
            <person name="Sisneros N."/>
            <person name="Goicoechea J.L."/>
            <person name="Lee S.J."/>
            <person name="Angelova A."/>
            <person name="Kudrna D."/>
            <person name="Luo M."/>
            <person name="Affourtit J."/>
            <person name="Desany B."/>
            <person name="Knight J."/>
            <person name="Niazi F."/>
            <person name="Egholm M."/>
            <person name="Wing R.A."/>
        </authorList>
    </citation>
    <scope>NUCLEOTIDE SEQUENCE [LARGE SCALE GENOMIC DNA]</scope>
    <source>
        <strain evidence="4">cv. IRGC 105608</strain>
    </source>
</reference>
<dbReference type="Pfam" id="PF01535">
    <property type="entry name" value="PPR"/>
    <property type="match status" value="4"/>
</dbReference>
<evidence type="ECO:0000313" key="4">
    <source>
        <dbReference type="EnsemblPlants" id="OBART01G15820.1"/>
    </source>
</evidence>
<keyword evidence="2" id="KW-0809">Transit peptide</keyword>
<dbReference type="FunFam" id="1.25.40.10:FF:000338">
    <property type="entry name" value="Pentatricopeptide repeat-containing protein, chloroplastic"/>
    <property type="match status" value="1"/>
</dbReference>
<dbReference type="InterPro" id="IPR046848">
    <property type="entry name" value="E_motif"/>
</dbReference>
<dbReference type="STRING" id="65489.A0A0D3ENX1"/>
<evidence type="ECO:0008006" key="6">
    <source>
        <dbReference type="Google" id="ProtNLM"/>
    </source>
</evidence>
<evidence type="ECO:0000256" key="1">
    <source>
        <dbReference type="ARBA" id="ARBA00022737"/>
    </source>
</evidence>
<dbReference type="FunFam" id="1.25.40.10:FF:000938">
    <property type="entry name" value="Pentatricopeptide repeat-containing protein"/>
    <property type="match status" value="1"/>
</dbReference>
<dbReference type="Gene3D" id="1.25.40.10">
    <property type="entry name" value="Tetratricopeptide repeat domain"/>
    <property type="match status" value="5"/>
</dbReference>
<dbReference type="InterPro" id="IPR002885">
    <property type="entry name" value="PPR_rpt"/>
</dbReference>
<dbReference type="FunFam" id="1.25.40.10:FF:001045">
    <property type="entry name" value="Pentatricopeptide repeat-containing protein"/>
    <property type="match status" value="1"/>
</dbReference>
<accession>A0A0D3ENX1</accession>
<protein>
    <recommendedName>
        <fullName evidence="6">DYW domain-containing protein</fullName>
    </recommendedName>
</protein>
<dbReference type="Gramene" id="OBART01G15820.1">
    <property type="protein sequence ID" value="OBART01G15820.1"/>
    <property type="gene ID" value="OBART01G15820"/>
</dbReference>
<keyword evidence="1" id="KW-0677">Repeat</keyword>
<sequence>MAAAAPSSARRMSHTQFIELLRRRASCPRHGEALHAWALKSGAASHAPVANSLINFYSSLPRPLLAAAFAVFDDIPPAARDVASWNSLLNPLSRHRPLDALSRFRSMLSSSTVLPSPHSFAAAFTAAARAASAPAGTAAHALACKIPSAVSNVYVCTSLLNMYCKLGIVSDARRVFDGMPQRNSFSWSTMVAGYAAEKCSEEAFDLFRLMLEECPSEKSEFVATAVLSAVSVPLGLLMGEQMHGLIVKDGLLDFVSVENSLVTMYAKAGCMGAAFHVFESSRERNSITWSAMITGYAQNGEADSAVSMFSQMHAAGFTPTEFTFVGVLNASSDLGALAVGKQAHGLMVKLGFEVQIYVKSALVDMYAKCGCIADAKEGFDQLYEVDIVLWTAMVAGHVQNGEHEEALTLYARMDKEGIIPSKSTIASGLRACAGIAALEPGKQLHTQIVKYGLGLGAPVGSALSTMYSKCGNLEDGMSVFRRIPDRDVIAWNSIISGFSQNGCGNGALDLFEEMKMEGTIPDNITFINILCACSHMGLVDRGWEYFSLMTKDYGLTPRLDHYACMVDILSRAGMLKEAKDFIESITIDHGTCLWRIVLGACRSLRDFDVGAYAGERLMELCTGDSSAYILLSNIYASQRKWNDVERVRHLMRLRGVNKDPGCSWVELNSRVHVFVVGEQQHPEAENINAQLRRLAKHMKDEGYHSSSKLSFDEELGPLAESHEEDQLEWISAAYS</sequence>
<dbReference type="InterPro" id="IPR046960">
    <property type="entry name" value="PPR_At4g14850-like_plant"/>
</dbReference>
<dbReference type="PANTHER" id="PTHR24015">
    <property type="entry name" value="OS07G0578800 PROTEIN-RELATED"/>
    <property type="match status" value="1"/>
</dbReference>
<dbReference type="NCBIfam" id="TIGR00756">
    <property type="entry name" value="PPR"/>
    <property type="match status" value="5"/>
</dbReference>
<proteinExistence type="predicted"/>
<dbReference type="InterPro" id="IPR011990">
    <property type="entry name" value="TPR-like_helical_dom_sf"/>
</dbReference>
<evidence type="ECO:0000256" key="3">
    <source>
        <dbReference type="PROSITE-ProRule" id="PRU00708"/>
    </source>
</evidence>
<evidence type="ECO:0000313" key="5">
    <source>
        <dbReference type="Proteomes" id="UP000026960"/>
    </source>
</evidence>
<dbReference type="GO" id="GO:0009451">
    <property type="term" value="P:RNA modification"/>
    <property type="evidence" value="ECO:0007669"/>
    <property type="project" value="InterPro"/>
</dbReference>
<feature type="repeat" description="PPR" evidence="3">
    <location>
        <begin position="386"/>
        <end position="420"/>
    </location>
</feature>
<dbReference type="Pfam" id="PF20431">
    <property type="entry name" value="E_motif"/>
    <property type="match status" value="1"/>
</dbReference>